<evidence type="ECO:0000256" key="4">
    <source>
        <dbReference type="ARBA" id="ARBA00015575"/>
    </source>
</evidence>
<keyword evidence="10" id="KW-0007">Acetylation</keyword>
<organism evidence="14 15">
    <name type="scientific">Owenia fusiformis</name>
    <name type="common">Polychaete worm</name>
    <dbReference type="NCBI Taxonomy" id="6347"/>
    <lineage>
        <taxon>Eukaryota</taxon>
        <taxon>Metazoa</taxon>
        <taxon>Spiralia</taxon>
        <taxon>Lophotrochozoa</taxon>
        <taxon>Annelida</taxon>
        <taxon>Polychaeta</taxon>
        <taxon>Sedentaria</taxon>
        <taxon>Canalipalpata</taxon>
        <taxon>Sabellida</taxon>
        <taxon>Oweniida</taxon>
        <taxon>Oweniidae</taxon>
        <taxon>Owenia</taxon>
    </lineage>
</organism>
<dbReference type="GO" id="GO:0004866">
    <property type="term" value="F:endopeptidase inhibitor activity"/>
    <property type="evidence" value="ECO:0007669"/>
    <property type="project" value="InterPro"/>
</dbReference>
<keyword evidence="8" id="KW-0256">Endoplasmic reticulum</keyword>
<feature type="region of interest" description="Disordered" evidence="12">
    <location>
        <begin position="146"/>
        <end position="213"/>
    </location>
</feature>
<evidence type="ECO:0000256" key="5">
    <source>
        <dbReference type="ARBA" id="ARBA00022481"/>
    </source>
</evidence>
<keyword evidence="5" id="KW-0488">Methylation</keyword>
<evidence type="ECO:0000256" key="1">
    <source>
        <dbReference type="ARBA" id="ARBA00004240"/>
    </source>
</evidence>
<evidence type="ECO:0000256" key="12">
    <source>
        <dbReference type="SAM" id="MobiDB-lite"/>
    </source>
</evidence>
<evidence type="ECO:0000256" key="10">
    <source>
        <dbReference type="ARBA" id="ARBA00022990"/>
    </source>
</evidence>
<feature type="compositionally biased region" description="Polar residues" evidence="12">
    <location>
        <begin position="146"/>
        <end position="161"/>
    </location>
</feature>
<keyword evidence="15" id="KW-1185">Reference proteome</keyword>
<reference evidence="14" key="1">
    <citation type="submission" date="2022-03" db="EMBL/GenBank/DDBJ databases">
        <authorList>
            <person name="Martin C."/>
        </authorList>
    </citation>
    <scope>NUCLEOTIDE SEQUENCE</scope>
</reference>
<dbReference type="PANTHER" id="PTHR13266:SF1">
    <property type="entry name" value="PROTEASOME INHIBITOR PI31 SUBUNIT"/>
    <property type="match status" value="1"/>
</dbReference>
<keyword evidence="7" id="KW-0597">Phosphoprotein</keyword>
<dbReference type="GO" id="GO:0005783">
    <property type="term" value="C:endoplasmic reticulum"/>
    <property type="evidence" value="ECO:0007669"/>
    <property type="project" value="UniProtKB-SubCell"/>
</dbReference>
<dbReference type="Gene3D" id="3.40.1000.30">
    <property type="match status" value="1"/>
</dbReference>
<comment type="similarity">
    <text evidence="3">Belongs to the proteasome inhibitor PI31 family.</text>
</comment>
<sequence length="289" mass="31324">MATVGLEILFSSVKTQISSCQDALVCCLHWNLIVNGFKNIGSGDQAPRKGVSVKKSELLPANWSESQDVYSLLYQPSTGNDTHILKVVRMDNTLLVHLMRTSDESVSSITLNVDDYTTDDLSTFESVYKDISKLERLFKKELIDTLSPQEPQGSQASNAQADRSHPRREEDPLRVPPRHGDRQPPDWGEPSNPFSIGRGDLDPLAGGRGGGMLMDPSRGGFPLGGGMNPDIGLPGPARLPRGAVPPGARFDPFGPPPPDLVPSGEPRGGHRVGPDNDHLPPPGYDDMFM</sequence>
<evidence type="ECO:0000256" key="11">
    <source>
        <dbReference type="ARBA" id="ARBA00024805"/>
    </source>
</evidence>
<dbReference type="PANTHER" id="PTHR13266">
    <property type="entry name" value="PROTEASOME INHIBITOR"/>
    <property type="match status" value="1"/>
</dbReference>
<proteinExistence type="inferred from homology"/>
<dbReference type="Proteomes" id="UP000749559">
    <property type="component" value="Unassembled WGS sequence"/>
</dbReference>
<dbReference type="Pfam" id="PF11566">
    <property type="entry name" value="PI31_Prot_N"/>
    <property type="match status" value="1"/>
</dbReference>
<evidence type="ECO:0000256" key="2">
    <source>
        <dbReference type="ARBA" id="ARBA00004496"/>
    </source>
</evidence>
<comment type="subcellular location">
    <subcellularLocation>
        <location evidence="2">Cytoplasm</location>
    </subcellularLocation>
    <subcellularLocation>
        <location evidence="1">Endoplasmic reticulum</location>
    </subcellularLocation>
</comment>
<dbReference type="GO" id="GO:0043161">
    <property type="term" value="P:proteasome-mediated ubiquitin-dependent protein catabolic process"/>
    <property type="evidence" value="ECO:0007669"/>
    <property type="project" value="InterPro"/>
</dbReference>
<evidence type="ECO:0000256" key="8">
    <source>
        <dbReference type="ARBA" id="ARBA00022824"/>
    </source>
</evidence>
<evidence type="ECO:0000256" key="9">
    <source>
        <dbReference type="ARBA" id="ARBA00022942"/>
    </source>
</evidence>
<gene>
    <name evidence="14" type="ORF">OFUS_LOCUS1926</name>
</gene>
<dbReference type="OrthoDB" id="68090at2759"/>
<protein>
    <recommendedName>
        <fullName evidence="4">Proteasome inhibitor PI31 subunit</fullName>
    </recommendedName>
</protein>
<dbReference type="FunFam" id="3.40.1000.30:FF:000002">
    <property type="entry name" value="Proteasome inhibitor PI31 subunit"/>
    <property type="match status" value="1"/>
</dbReference>
<dbReference type="InterPro" id="IPR045128">
    <property type="entry name" value="PI31-like"/>
</dbReference>
<dbReference type="AlphaFoldDB" id="A0A8S4N065"/>
<keyword evidence="6" id="KW-0963">Cytoplasm</keyword>
<evidence type="ECO:0000256" key="3">
    <source>
        <dbReference type="ARBA" id="ARBA00006405"/>
    </source>
</evidence>
<evidence type="ECO:0000313" key="15">
    <source>
        <dbReference type="Proteomes" id="UP000749559"/>
    </source>
</evidence>
<dbReference type="GO" id="GO:0000502">
    <property type="term" value="C:proteasome complex"/>
    <property type="evidence" value="ECO:0007669"/>
    <property type="project" value="UniProtKB-KW"/>
</dbReference>
<feature type="compositionally biased region" description="Basic and acidic residues" evidence="12">
    <location>
        <begin position="162"/>
        <end position="184"/>
    </location>
</feature>
<name>A0A8S4N065_OWEFU</name>
<dbReference type="GO" id="GO:0070628">
    <property type="term" value="F:proteasome binding"/>
    <property type="evidence" value="ECO:0007669"/>
    <property type="project" value="InterPro"/>
</dbReference>
<evidence type="ECO:0000313" key="14">
    <source>
        <dbReference type="EMBL" id="CAH1774476.1"/>
    </source>
</evidence>
<comment type="function">
    <text evidence="11">Plays an important role in control of proteasome function. Inhibits the hydrolysis of protein and peptide substrates by the 20S proteasome. Also inhibits the activation of the proteasome by the proteasome regulatory proteins PA700 and PA28.</text>
</comment>
<dbReference type="InterPro" id="IPR021625">
    <property type="entry name" value="PI31_Prot_N"/>
</dbReference>
<accession>A0A8S4N065</accession>
<comment type="caution">
    <text evidence="14">The sequence shown here is derived from an EMBL/GenBank/DDBJ whole genome shotgun (WGS) entry which is preliminary data.</text>
</comment>
<keyword evidence="9" id="KW-0647">Proteasome</keyword>
<dbReference type="EMBL" id="CAIIXF020000001">
    <property type="protein sequence ID" value="CAH1774476.1"/>
    <property type="molecule type" value="Genomic_DNA"/>
</dbReference>
<feature type="domain" description="PI31 proteasome regulator N-terminal" evidence="13">
    <location>
        <begin position="15"/>
        <end position="149"/>
    </location>
</feature>
<feature type="region of interest" description="Disordered" evidence="12">
    <location>
        <begin position="227"/>
        <end position="289"/>
    </location>
</feature>
<evidence type="ECO:0000259" key="13">
    <source>
        <dbReference type="Pfam" id="PF11566"/>
    </source>
</evidence>
<evidence type="ECO:0000256" key="6">
    <source>
        <dbReference type="ARBA" id="ARBA00022490"/>
    </source>
</evidence>
<evidence type="ECO:0000256" key="7">
    <source>
        <dbReference type="ARBA" id="ARBA00022553"/>
    </source>
</evidence>